<dbReference type="EMBL" id="VSSQ01074145">
    <property type="protein sequence ID" value="MPN25092.1"/>
    <property type="molecule type" value="Genomic_DNA"/>
</dbReference>
<accession>A0A645GGA8</accession>
<protein>
    <submittedName>
        <fullName evidence="1">Uncharacterized protein</fullName>
    </submittedName>
</protein>
<gene>
    <name evidence="1" type="ORF">SDC9_172499</name>
</gene>
<sequence>MQPDALYVLLQHRVIQIVRIAVEFAGDGVTQTPLLARGQRRSAVAQGRQARRLRR</sequence>
<proteinExistence type="predicted"/>
<comment type="caution">
    <text evidence="1">The sequence shown here is derived from an EMBL/GenBank/DDBJ whole genome shotgun (WGS) entry which is preliminary data.</text>
</comment>
<reference evidence="1" key="1">
    <citation type="submission" date="2019-08" db="EMBL/GenBank/DDBJ databases">
        <authorList>
            <person name="Kucharzyk K."/>
            <person name="Murdoch R.W."/>
            <person name="Higgins S."/>
            <person name="Loffler F."/>
        </authorList>
    </citation>
    <scope>NUCLEOTIDE SEQUENCE</scope>
</reference>
<dbReference type="AlphaFoldDB" id="A0A645GGA8"/>
<organism evidence="1">
    <name type="scientific">bioreactor metagenome</name>
    <dbReference type="NCBI Taxonomy" id="1076179"/>
    <lineage>
        <taxon>unclassified sequences</taxon>
        <taxon>metagenomes</taxon>
        <taxon>ecological metagenomes</taxon>
    </lineage>
</organism>
<evidence type="ECO:0000313" key="1">
    <source>
        <dbReference type="EMBL" id="MPN25092.1"/>
    </source>
</evidence>
<name>A0A645GGA8_9ZZZZ</name>